<proteinExistence type="predicted"/>
<dbReference type="CDD" id="cd02440">
    <property type="entry name" value="AdoMet_MTases"/>
    <property type="match status" value="1"/>
</dbReference>
<name>A0ABP8UGB2_9ACTN</name>
<dbReference type="Gene3D" id="3.40.50.150">
    <property type="entry name" value="Vaccinia Virus protein VP39"/>
    <property type="match status" value="1"/>
</dbReference>
<evidence type="ECO:0000313" key="1">
    <source>
        <dbReference type="EMBL" id="GAA4629788.1"/>
    </source>
</evidence>
<organism evidence="1 2">
    <name type="scientific">Actinoallomurus vinaceus</name>
    <dbReference type="NCBI Taxonomy" id="1080074"/>
    <lineage>
        <taxon>Bacteria</taxon>
        <taxon>Bacillati</taxon>
        <taxon>Actinomycetota</taxon>
        <taxon>Actinomycetes</taxon>
        <taxon>Streptosporangiales</taxon>
        <taxon>Thermomonosporaceae</taxon>
        <taxon>Actinoallomurus</taxon>
    </lineage>
</organism>
<dbReference type="SUPFAM" id="SSF53335">
    <property type="entry name" value="S-adenosyl-L-methionine-dependent methyltransferases"/>
    <property type="match status" value="1"/>
</dbReference>
<dbReference type="EMBL" id="BAABHK010000007">
    <property type="protein sequence ID" value="GAA4629788.1"/>
    <property type="molecule type" value="Genomic_DNA"/>
</dbReference>
<keyword evidence="2" id="KW-1185">Reference proteome</keyword>
<evidence type="ECO:0008006" key="3">
    <source>
        <dbReference type="Google" id="ProtNLM"/>
    </source>
</evidence>
<dbReference type="InterPro" id="IPR029063">
    <property type="entry name" value="SAM-dependent_MTases_sf"/>
</dbReference>
<dbReference type="Proteomes" id="UP001501442">
    <property type="component" value="Unassembled WGS sequence"/>
</dbReference>
<evidence type="ECO:0000313" key="2">
    <source>
        <dbReference type="Proteomes" id="UP001501442"/>
    </source>
</evidence>
<sequence>MDHSPSGSLRVISLCAGQGRDLLEVLADHPRRDDVRARLVELDARNTALAEETAHAAGLHQVDVVAADASLTDHYRGMVPADLVLVCGVFGNITDEDIERTIDICSQLCRTGGTVLWTRHRESPDRVPLICEWFEARGFELQWLSERDVGFGVGVHRFAGEPQPLVPGMRMFTFVGYDVLRGTRAQAEDA</sequence>
<comment type="caution">
    <text evidence="1">The sequence shown here is derived from an EMBL/GenBank/DDBJ whole genome shotgun (WGS) entry which is preliminary data.</text>
</comment>
<accession>A0ABP8UGB2</accession>
<protein>
    <recommendedName>
        <fullName evidence="3">Methyltransferase domain-containing protein</fullName>
    </recommendedName>
</protein>
<gene>
    <name evidence="1" type="ORF">GCM10023196_052550</name>
</gene>
<reference evidence="2" key="1">
    <citation type="journal article" date="2019" name="Int. J. Syst. Evol. Microbiol.">
        <title>The Global Catalogue of Microorganisms (GCM) 10K type strain sequencing project: providing services to taxonomists for standard genome sequencing and annotation.</title>
        <authorList>
            <consortium name="The Broad Institute Genomics Platform"/>
            <consortium name="The Broad Institute Genome Sequencing Center for Infectious Disease"/>
            <person name="Wu L."/>
            <person name="Ma J."/>
        </authorList>
    </citation>
    <scope>NUCLEOTIDE SEQUENCE [LARGE SCALE GENOMIC DNA]</scope>
    <source>
        <strain evidence="2">JCM 17939</strain>
    </source>
</reference>